<name>A0ABT8QT17_9FIRM</name>
<reference evidence="1" key="1">
    <citation type="submission" date="2022-05" db="EMBL/GenBank/DDBJ databases">
        <title>Expanded diversity of anoxic marine methylotrophy in a Black Sea sulfate reducing microorganism.</title>
        <authorList>
            <person name="Fischer P.Q."/>
            <person name="Stams A.J.M."/>
            <person name="Villanueva L."/>
            <person name="Sousa D.Z."/>
        </authorList>
    </citation>
    <scope>NUCLEOTIDE SEQUENCE</scope>
    <source>
        <strain evidence="1">P130</strain>
    </source>
</reference>
<gene>
    <name evidence="1" type="ORF">M8H41_16630</name>
</gene>
<dbReference type="InterPro" id="IPR051404">
    <property type="entry name" value="TA_system_antitoxin"/>
</dbReference>
<dbReference type="InterPro" id="IPR008651">
    <property type="entry name" value="Uncharacterised_HicB"/>
</dbReference>
<evidence type="ECO:0000313" key="2">
    <source>
        <dbReference type="Proteomes" id="UP001176021"/>
    </source>
</evidence>
<dbReference type="Pfam" id="PF05534">
    <property type="entry name" value="HicB"/>
    <property type="match status" value="1"/>
</dbReference>
<organism evidence="1 2">
    <name type="scientific">Desulfosporosinus nitroreducens</name>
    <dbReference type="NCBI Taxonomy" id="2018668"/>
    <lineage>
        <taxon>Bacteria</taxon>
        <taxon>Bacillati</taxon>
        <taxon>Bacillota</taxon>
        <taxon>Clostridia</taxon>
        <taxon>Eubacteriales</taxon>
        <taxon>Desulfitobacteriaceae</taxon>
        <taxon>Desulfosporosinus</taxon>
    </lineage>
</organism>
<dbReference type="EMBL" id="JAMJEV010000014">
    <property type="protein sequence ID" value="MDO0824467.1"/>
    <property type="molecule type" value="Genomic_DNA"/>
</dbReference>
<sequence>MNKTLDYYMGLPYSYSLYSAEEGGFVIEIPDLPGCITQGESAEEALTMIEDAKRCWIEVALEDGRQIPEPVSEKYSGKFNIRVPKSLHKTLSEQAKKENISLNQLILYHLSRSIGLNN</sequence>
<dbReference type="InterPro" id="IPR035069">
    <property type="entry name" value="TTHA1013/TTHA0281-like"/>
</dbReference>
<keyword evidence="2" id="KW-1185">Reference proteome</keyword>
<dbReference type="RefSeq" id="WP_302049399.1">
    <property type="nucleotide sequence ID" value="NZ_JAMJEV010000014.1"/>
</dbReference>
<dbReference type="PANTHER" id="PTHR34504:SF2">
    <property type="entry name" value="UPF0150 PROTEIN SSL0259"/>
    <property type="match status" value="1"/>
</dbReference>
<dbReference type="SUPFAM" id="SSF47598">
    <property type="entry name" value="Ribbon-helix-helix"/>
    <property type="match status" value="1"/>
</dbReference>
<proteinExistence type="predicted"/>
<dbReference type="InterPro" id="IPR013321">
    <property type="entry name" value="Arc_rbn_hlx_hlx"/>
</dbReference>
<dbReference type="Gene3D" id="1.10.1220.10">
    <property type="entry name" value="Met repressor-like"/>
    <property type="match status" value="1"/>
</dbReference>
<dbReference type="Gene3D" id="3.30.160.250">
    <property type="match status" value="1"/>
</dbReference>
<protein>
    <submittedName>
        <fullName evidence="1">Type II toxin-antitoxin system HicB family antitoxin</fullName>
    </submittedName>
</protein>
<dbReference type="PANTHER" id="PTHR34504">
    <property type="entry name" value="ANTITOXIN HICB"/>
    <property type="match status" value="1"/>
</dbReference>
<accession>A0ABT8QT17</accession>
<dbReference type="InterPro" id="IPR010985">
    <property type="entry name" value="Ribbon_hlx_hlx"/>
</dbReference>
<dbReference type="SUPFAM" id="SSF143100">
    <property type="entry name" value="TTHA1013/TTHA0281-like"/>
    <property type="match status" value="1"/>
</dbReference>
<dbReference type="Proteomes" id="UP001176021">
    <property type="component" value="Unassembled WGS sequence"/>
</dbReference>
<evidence type="ECO:0000313" key="1">
    <source>
        <dbReference type="EMBL" id="MDO0824467.1"/>
    </source>
</evidence>
<comment type="caution">
    <text evidence="1">The sequence shown here is derived from an EMBL/GenBank/DDBJ whole genome shotgun (WGS) entry which is preliminary data.</text>
</comment>